<dbReference type="InterPro" id="IPR039422">
    <property type="entry name" value="MarR/SlyA-like"/>
</dbReference>
<evidence type="ECO:0000256" key="1">
    <source>
        <dbReference type="ARBA" id="ARBA00023015"/>
    </source>
</evidence>
<dbReference type="Pfam" id="PF22381">
    <property type="entry name" value="Staph_reg_Sar_Rot"/>
    <property type="match status" value="1"/>
</dbReference>
<evidence type="ECO:0000256" key="2">
    <source>
        <dbReference type="ARBA" id="ARBA00023125"/>
    </source>
</evidence>
<dbReference type="SUPFAM" id="SSF46785">
    <property type="entry name" value="Winged helix' DNA-binding domain"/>
    <property type="match status" value="1"/>
</dbReference>
<keyword evidence="1" id="KW-0805">Transcription regulation</keyword>
<dbReference type="InterPro" id="IPR000835">
    <property type="entry name" value="HTH_MarR-typ"/>
</dbReference>
<dbReference type="PANTHER" id="PTHR33164">
    <property type="entry name" value="TRANSCRIPTIONAL REGULATOR, MARR FAMILY"/>
    <property type="match status" value="1"/>
</dbReference>
<keyword evidence="3" id="KW-0804">Transcription</keyword>
<dbReference type="InterPro" id="IPR036390">
    <property type="entry name" value="WH_DNA-bd_sf"/>
</dbReference>
<name>A0A367FSW3_9ACTN</name>
<organism evidence="5 6">
    <name type="scientific">Sphaerisporangium album</name>
    <dbReference type="NCBI Taxonomy" id="509200"/>
    <lineage>
        <taxon>Bacteria</taxon>
        <taxon>Bacillati</taxon>
        <taxon>Actinomycetota</taxon>
        <taxon>Actinomycetes</taxon>
        <taxon>Streptosporangiales</taxon>
        <taxon>Streptosporangiaceae</taxon>
        <taxon>Sphaerisporangium</taxon>
    </lineage>
</organism>
<evidence type="ECO:0000259" key="4">
    <source>
        <dbReference type="PROSITE" id="PS50995"/>
    </source>
</evidence>
<dbReference type="AlphaFoldDB" id="A0A367FSW3"/>
<evidence type="ECO:0000256" key="3">
    <source>
        <dbReference type="ARBA" id="ARBA00023163"/>
    </source>
</evidence>
<evidence type="ECO:0000313" key="5">
    <source>
        <dbReference type="EMBL" id="RCG32882.1"/>
    </source>
</evidence>
<keyword evidence="6" id="KW-1185">Reference proteome</keyword>
<evidence type="ECO:0000313" key="6">
    <source>
        <dbReference type="Proteomes" id="UP000253094"/>
    </source>
</evidence>
<dbReference type="InterPro" id="IPR055166">
    <property type="entry name" value="Transc_reg_Sar_Rot_HTH"/>
</dbReference>
<dbReference type="SMART" id="SM00347">
    <property type="entry name" value="HTH_MARR"/>
    <property type="match status" value="1"/>
</dbReference>
<sequence length="136" mass="15576">MQEDLRRHLNRELTNDSGISLSDFAVLSTLQQSEIGALRMFELRAALRWEKTRLTHQVTRMMKRDLVARVHCEEDARGMRIHLTETGRNTIEAAIPGYLDHVRRVLFDVVTPRQLDALADVSEQVLEALAAEPIDD</sequence>
<dbReference type="InterPro" id="IPR036388">
    <property type="entry name" value="WH-like_DNA-bd_sf"/>
</dbReference>
<dbReference type="GO" id="GO:0003700">
    <property type="term" value="F:DNA-binding transcription factor activity"/>
    <property type="evidence" value="ECO:0007669"/>
    <property type="project" value="InterPro"/>
</dbReference>
<keyword evidence="2" id="KW-0238">DNA-binding</keyword>
<dbReference type="Proteomes" id="UP000253094">
    <property type="component" value="Unassembled WGS sequence"/>
</dbReference>
<dbReference type="PANTHER" id="PTHR33164:SF99">
    <property type="entry name" value="MARR FAMILY REGULATORY PROTEIN"/>
    <property type="match status" value="1"/>
</dbReference>
<proteinExistence type="predicted"/>
<protein>
    <submittedName>
        <fullName evidence="5">MarR family transcriptional regulator</fullName>
    </submittedName>
</protein>
<dbReference type="OrthoDB" id="8635520at2"/>
<dbReference type="EMBL" id="QOIL01000002">
    <property type="protein sequence ID" value="RCG32882.1"/>
    <property type="molecule type" value="Genomic_DNA"/>
</dbReference>
<dbReference type="Gene3D" id="1.10.10.10">
    <property type="entry name" value="Winged helix-like DNA-binding domain superfamily/Winged helix DNA-binding domain"/>
    <property type="match status" value="1"/>
</dbReference>
<feature type="domain" description="HTH marR-type" evidence="4">
    <location>
        <begin position="1"/>
        <end position="127"/>
    </location>
</feature>
<accession>A0A367FSW3</accession>
<reference evidence="5 6" key="1">
    <citation type="submission" date="2018-06" db="EMBL/GenBank/DDBJ databases">
        <title>Sphaerisporangium craniellae sp. nov., isolated from a marine sponge in the South China Sea.</title>
        <authorList>
            <person name="Li L."/>
        </authorList>
    </citation>
    <scope>NUCLEOTIDE SEQUENCE [LARGE SCALE GENOMIC DNA]</scope>
    <source>
        <strain evidence="5 6">CCTCC AA 208026</strain>
    </source>
</reference>
<comment type="caution">
    <text evidence="5">The sequence shown here is derived from an EMBL/GenBank/DDBJ whole genome shotgun (WGS) entry which is preliminary data.</text>
</comment>
<dbReference type="GO" id="GO:0006950">
    <property type="term" value="P:response to stress"/>
    <property type="evidence" value="ECO:0007669"/>
    <property type="project" value="TreeGrafter"/>
</dbReference>
<dbReference type="PROSITE" id="PS50995">
    <property type="entry name" value="HTH_MARR_2"/>
    <property type="match status" value="1"/>
</dbReference>
<gene>
    <name evidence="5" type="ORF">DQ384_04700</name>
</gene>